<evidence type="ECO:0000256" key="4">
    <source>
        <dbReference type="ARBA" id="ARBA00022691"/>
    </source>
</evidence>
<dbReference type="GO" id="GO:0008171">
    <property type="term" value="F:O-methyltransferase activity"/>
    <property type="evidence" value="ECO:0007669"/>
    <property type="project" value="UniProtKB-UniRule"/>
</dbReference>
<dbReference type="InParanoid" id="B0D6P1"/>
<evidence type="ECO:0000256" key="1">
    <source>
        <dbReference type="ARBA" id="ARBA00008361"/>
    </source>
</evidence>
<dbReference type="OrthoDB" id="540004at2759"/>
<dbReference type="SUPFAM" id="SSF53335">
    <property type="entry name" value="S-adenosyl-L-methionine-dependent methyltransferases"/>
    <property type="match status" value="1"/>
</dbReference>
<evidence type="ECO:0000256" key="6">
    <source>
        <dbReference type="RuleBase" id="RU367087"/>
    </source>
</evidence>
<evidence type="ECO:0000256" key="3">
    <source>
        <dbReference type="ARBA" id="ARBA00022679"/>
    </source>
</evidence>
<dbReference type="CDD" id="cd02440">
    <property type="entry name" value="AdoMet_MTases"/>
    <property type="match status" value="1"/>
</dbReference>
<dbReference type="PANTHER" id="PTHR12315:SF0">
    <property type="entry name" value="7SK SNRNA METHYLPHOSPHATE CAPPING ENZYME"/>
    <property type="match status" value="1"/>
</dbReference>
<name>B0D6P1_LACBS</name>
<dbReference type="PROSITE" id="PS51515">
    <property type="entry name" value="BIN3_SAM"/>
    <property type="match status" value="1"/>
</dbReference>
<sequence>MSIPIYGNYHGYYSKRPTVNDARLSALPEALFHGAIVLDIGCNEGWVTCEIAQSLGPHKVIGVDIDDTLVQAAWRRRRTVWSLQGPSPATTSTTRRRNYFPLSCEHEFGSLPIPPSTIRGKHAFPHNVSFRTANWIRDEIPEDAEGYDVVVAFSVSKWIHLNEGDEGLRQFFRKVHSVLKTGGAFVLEPQPWESYAKARRMSEAKNAKNLVIRPEHFSDILRDIGFESPRHFGSIGEGGEWLLIPHSS</sequence>
<dbReference type="Pfam" id="PF13649">
    <property type="entry name" value="Methyltransf_25"/>
    <property type="match status" value="1"/>
</dbReference>
<dbReference type="InterPro" id="IPR024160">
    <property type="entry name" value="BIN3_SAM-bd_dom"/>
</dbReference>
<dbReference type="GO" id="GO:0017069">
    <property type="term" value="F:snRNA binding"/>
    <property type="evidence" value="ECO:0007669"/>
    <property type="project" value="TreeGrafter"/>
</dbReference>
<protein>
    <recommendedName>
        <fullName evidence="6">RNA methyltransferase</fullName>
        <ecNumber evidence="6">2.1.1.-</ecNumber>
    </recommendedName>
</protein>
<dbReference type="RefSeq" id="XP_001879607.1">
    <property type="nucleotide sequence ID" value="XM_001879572.1"/>
</dbReference>
<keyword evidence="2 6" id="KW-0489">Methyltransferase</keyword>
<dbReference type="InterPro" id="IPR010675">
    <property type="entry name" value="Bin3_C"/>
</dbReference>
<dbReference type="GeneID" id="6075589"/>
<feature type="domain" description="Bin3-type SAM" evidence="7">
    <location>
        <begin position="21"/>
        <end position="248"/>
    </location>
</feature>
<dbReference type="EC" id="2.1.1.-" evidence="6"/>
<dbReference type="InterPro" id="IPR039772">
    <property type="entry name" value="Bin3-like"/>
</dbReference>
<dbReference type="GO" id="GO:0008173">
    <property type="term" value="F:RNA methyltransferase activity"/>
    <property type="evidence" value="ECO:0007669"/>
    <property type="project" value="UniProtKB-UniRule"/>
</dbReference>
<dbReference type="HOGENOM" id="CLU_004729_2_0_1"/>
<reference evidence="8 9" key="1">
    <citation type="journal article" date="2008" name="Nature">
        <title>The genome of Laccaria bicolor provides insights into mycorrhizal symbiosis.</title>
        <authorList>
            <person name="Martin F."/>
            <person name="Aerts A."/>
            <person name="Ahren D."/>
            <person name="Brun A."/>
            <person name="Danchin E.G.J."/>
            <person name="Duchaussoy F."/>
            <person name="Gibon J."/>
            <person name="Kohler A."/>
            <person name="Lindquist E."/>
            <person name="Pereda V."/>
            <person name="Salamov A."/>
            <person name="Shapiro H.J."/>
            <person name="Wuyts J."/>
            <person name="Blaudez D."/>
            <person name="Buee M."/>
            <person name="Brokstein P."/>
            <person name="Canbaeck B."/>
            <person name="Cohen D."/>
            <person name="Courty P.E."/>
            <person name="Coutinho P.M."/>
            <person name="Delaruelle C."/>
            <person name="Detter J.C."/>
            <person name="Deveau A."/>
            <person name="DiFazio S."/>
            <person name="Duplessis S."/>
            <person name="Fraissinet-Tachet L."/>
            <person name="Lucic E."/>
            <person name="Frey-Klett P."/>
            <person name="Fourrey C."/>
            <person name="Feussner I."/>
            <person name="Gay G."/>
            <person name="Grimwood J."/>
            <person name="Hoegger P.J."/>
            <person name="Jain P."/>
            <person name="Kilaru S."/>
            <person name="Labbe J."/>
            <person name="Lin Y.C."/>
            <person name="Legue V."/>
            <person name="Le Tacon F."/>
            <person name="Marmeisse R."/>
            <person name="Melayah D."/>
            <person name="Montanini B."/>
            <person name="Muratet M."/>
            <person name="Nehls U."/>
            <person name="Niculita-Hirzel H."/>
            <person name="Oudot-Le Secq M.P."/>
            <person name="Peter M."/>
            <person name="Quesneville H."/>
            <person name="Rajashekar B."/>
            <person name="Reich M."/>
            <person name="Rouhier N."/>
            <person name="Schmutz J."/>
            <person name="Yin T."/>
            <person name="Chalot M."/>
            <person name="Henrissat B."/>
            <person name="Kuees U."/>
            <person name="Lucas S."/>
            <person name="Van de Peer Y."/>
            <person name="Podila G.K."/>
            <person name="Polle A."/>
            <person name="Pukkila P.J."/>
            <person name="Richardson P.M."/>
            <person name="Rouze P."/>
            <person name="Sanders I.R."/>
            <person name="Stajich J.E."/>
            <person name="Tunlid A."/>
            <person name="Tuskan G."/>
            <person name="Grigoriev I.V."/>
        </authorList>
    </citation>
    <scope>NUCLEOTIDE SEQUENCE [LARGE SCALE GENOMIC DNA]</scope>
    <source>
        <strain evidence="9">S238N-H82 / ATCC MYA-4686</strain>
    </source>
</reference>
<dbReference type="Gene3D" id="3.40.50.150">
    <property type="entry name" value="Vaccinia Virus protein VP39"/>
    <property type="match status" value="1"/>
</dbReference>
<dbReference type="Pfam" id="PF06859">
    <property type="entry name" value="Bin3"/>
    <property type="match status" value="1"/>
</dbReference>
<dbReference type="STRING" id="486041.B0D6P1"/>
<dbReference type="FunCoup" id="B0D6P1">
    <property type="interactions" value="19"/>
</dbReference>
<dbReference type="GO" id="GO:0040031">
    <property type="term" value="P:snRNA modification"/>
    <property type="evidence" value="ECO:0007669"/>
    <property type="project" value="TreeGrafter"/>
</dbReference>
<evidence type="ECO:0000256" key="2">
    <source>
        <dbReference type="ARBA" id="ARBA00022603"/>
    </source>
</evidence>
<proteinExistence type="inferred from homology"/>
<dbReference type="GO" id="GO:0032259">
    <property type="term" value="P:methylation"/>
    <property type="evidence" value="ECO:0007669"/>
    <property type="project" value="UniProtKB-KW"/>
</dbReference>
<dbReference type="InterPro" id="IPR029063">
    <property type="entry name" value="SAM-dependent_MTases_sf"/>
</dbReference>
<evidence type="ECO:0000259" key="7">
    <source>
        <dbReference type="PROSITE" id="PS51515"/>
    </source>
</evidence>
<gene>
    <name evidence="8" type="ORF">LACBIDRAFT_248725</name>
</gene>
<dbReference type="PANTHER" id="PTHR12315">
    <property type="entry name" value="BICOID-INTERACTING PROTEIN RELATED"/>
    <property type="match status" value="1"/>
</dbReference>
<keyword evidence="3 6" id="KW-0808">Transferase</keyword>
<accession>B0D6P1</accession>
<evidence type="ECO:0000256" key="5">
    <source>
        <dbReference type="PROSITE-ProRule" id="PRU00848"/>
    </source>
</evidence>
<keyword evidence="9" id="KW-1185">Reference proteome</keyword>
<keyword evidence="4 5" id="KW-0949">S-adenosyl-L-methionine</keyword>
<evidence type="ECO:0000313" key="9">
    <source>
        <dbReference type="Proteomes" id="UP000001194"/>
    </source>
</evidence>
<evidence type="ECO:0000313" key="8">
    <source>
        <dbReference type="EMBL" id="EDR09258.1"/>
    </source>
</evidence>
<dbReference type="EMBL" id="DS547099">
    <property type="protein sequence ID" value="EDR09258.1"/>
    <property type="molecule type" value="Genomic_DNA"/>
</dbReference>
<dbReference type="KEGG" id="lbc:LACBIDRAFT_248725"/>
<dbReference type="AlphaFoldDB" id="B0D6P1"/>
<organism evidence="9">
    <name type="scientific">Laccaria bicolor (strain S238N-H82 / ATCC MYA-4686)</name>
    <name type="common">Bicoloured deceiver</name>
    <name type="synonym">Laccaria laccata var. bicolor</name>
    <dbReference type="NCBI Taxonomy" id="486041"/>
    <lineage>
        <taxon>Eukaryota</taxon>
        <taxon>Fungi</taxon>
        <taxon>Dikarya</taxon>
        <taxon>Basidiomycota</taxon>
        <taxon>Agaricomycotina</taxon>
        <taxon>Agaricomycetes</taxon>
        <taxon>Agaricomycetidae</taxon>
        <taxon>Agaricales</taxon>
        <taxon>Agaricineae</taxon>
        <taxon>Hydnangiaceae</taxon>
        <taxon>Laccaria</taxon>
    </lineage>
</organism>
<dbReference type="Proteomes" id="UP000001194">
    <property type="component" value="Unassembled WGS sequence"/>
</dbReference>
<dbReference type="InterPro" id="IPR041698">
    <property type="entry name" value="Methyltransf_25"/>
</dbReference>
<comment type="similarity">
    <text evidence="1 6">Belongs to the methyltransferase superfamily.</text>
</comment>